<dbReference type="RefSeq" id="XP_022390850.1">
    <property type="nucleotide sequence ID" value="XM_022531016.1"/>
</dbReference>
<protein>
    <recommendedName>
        <fullName evidence="1">Cyanovirin-N domain-containing protein</fullName>
    </recommendedName>
</protein>
<dbReference type="AlphaFoldDB" id="A0A1F8A616"/>
<dbReference type="InterPro" id="IPR011058">
    <property type="entry name" value="Cyanovirin-N"/>
</dbReference>
<name>A0A1F8A616_9EURO</name>
<feature type="domain" description="Cyanovirin-N" evidence="1">
    <location>
        <begin position="2"/>
        <end position="61"/>
    </location>
</feature>
<gene>
    <name evidence="2" type="ORF">ABOM_003886</name>
</gene>
<dbReference type="Gene3D" id="2.30.60.10">
    <property type="entry name" value="Cyanovirin-N"/>
    <property type="match status" value="1"/>
</dbReference>
<dbReference type="EMBL" id="LYCR01000025">
    <property type="protein sequence ID" value="OGM47133.1"/>
    <property type="molecule type" value="Genomic_DNA"/>
</dbReference>
<comment type="caution">
    <text evidence="2">The sequence shown here is derived from an EMBL/GenBank/DDBJ whole genome shotgun (WGS) entry which is preliminary data.</text>
</comment>
<dbReference type="OrthoDB" id="2441380at2759"/>
<dbReference type="GeneID" id="34447276"/>
<dbReference type="InterPro" id="IPR036673">
    <property type="entry name" value="Cyanovirin-N_sf"/>
</dbReference>
<accession>A0A1F8A616</accession>
<reference evidence="2 3" key="1">
    <citation type="journal article" date="2016" name="Genome Biol. Evol.">
        <title>Draft genome sequence of an aflatoxigenic Aspergillus species, A. bombycis.</title>
        <authorList>
            <person name="Moore G.G."/>
            <person name="Mack B.M."/>
            <person name="Beltz S.B."/>
            <person name="Gilbert M.K."/>
        </authorList>
    </citation>
    <scope>NUCLEOTIDE SEQUENCE [LARGE SCALE GENOMIC DNA]</scope>
    <source>
        <strain evidence="3">NRRL 26010</strain>
    </source>
</reference>
<evidence type="ECO:0000313" key="2">
    <source>
        <dbReference type="EMBL" id="OGM47133.1"/>
    </source>
</evidence>
<keyword evidence="3" id="KW-1185">Reference proteome</keyword>
<sequence>MGQLMVAGKQFSQHARNITFSFEGPDKLPVHRAELLNNHGNFVSASLMVGNWLFNNDGHFEFQVRNNKYLNVNKFRITAGMPE</sequence>
<dbReference type="Proteomes" id="UP000179179">
    <property type="component" value="Unassembled WGS sequence"/>
</dbReference>
<organism evidence="2 3">
    <name type="scientific">Aspergillus bombycis</name>
    <dbReference type="NCBI Taxonomy" id="109264"/>
    <lineage>
        <taxon>Eukaryota</taxon>
        <taxon>Fungi</taxon>
        <taxon>Dikarya</taxon>
        <taxon>Ascomycota</taxon>
        <taxon>Pezizomycotina</taxon>
        <taxon>Eurotiomycetes</taxon>
        <taxon>Eurotiomycetidae</taxon>
        <taxon>Eurotiales</taxon>
        <taxon>Aspergillaceae</taxon>
        <taxon>Aspergillus</taxon>
    </lineage>
</organism>
<evidence type="ECO:0000259" key="1">
    <source>
        <dbReference type="Pfam" id="PF08881"/>
    </source>
</evidence>
<proteinExistence type="predicted"/>
<evidence type="ECO:0000313" key="3">
    <source>
        <dbReference type="Proteomes" id="UP000179179"/>
    </source>
</evidence>
<dbReference type="Pfam" id="PF08881">
    <property type="entry name" value="CVNH"/>
    <property type="match status" value="1"/>
</dbReference>
<dbReference type="SUPFAM" id="SSF51322">
    <property type="entry name" value="Cyanovirin-N"/>
    <property type="match status" value="1"/>
</dbReference>